<sequence>NDDLRAIAEEITEEKAYEDEGASPTEKGKYSADLRQKIDIHSTLNKKFFDYMMGFQSLQFDVRQGMETKIAQLLRILNSGCSEAHIQQILDASENEISTKLQRAQVSASDMELDRVRERHGEIVQIAQSISELHSMALDCAYLIEAQTEMLDRVVDTVGMAREYVAKGTEDLERTIRHQRGSRRTMCCILVIVVVVVLVVMGVGLSALSFL</sequence>
<dbReference type="GO" id="GO:0006887">
    <property type="term" value="P:exocytosis"/>
    <property type="evidence" value="ECO:0007669"/>
    <property type="project" value="TreeGrafter"/>
</dbReference>
<reference evidence="6 7" key="1">
    <citation type="journal article" date="2018" name="PLoS ONE">
        <title>The draft genome of Kipferlia bialata reveals reductive genome evolution in fornicate parasites.</title>
        <authorList>
            <person name="Tanifuji G."/>
            <person name="Takabayashi S."/>
            <person name="Kume K."/>
            <person name="Takagi M."/>
            <person name="Nakayama T."/>
            <person name="Kamikawa R."/>
            <person name="Inagaki Y."/>
            <person name="Hashimoto T."/>
        </authorList>
    </citation>
    <scope>NUCLEOTIDE SEQUENCE [LARGE SCALE GENOMIC DNA]</scope>
    <source>
        <strain evidence="6">NY0173</strain>
    </source>
</reference>
<dbReference type="AlphaFoldDB" id="A0A9K3GP66"/>
<comment type="similarity">
    <text evidence="2">Belongs to the syntaxin family.</text>
</comment>
<dbReference type="GO" id="GO:0031201">
    <property type="term" value="C:SNARE complex"/>
    <property type="evidence" value="ECO:0007669"/>
    <property type="project" value="TreeGrafter"/>
</dbReference>
<accession>A0A9K3GP66</accession>
<evidence type="ECO:0000259" key="5">
    <source>
        <dbReference type="PROSITE" id="PS50192"/>
    </source>
</evidence>
<feature type="region of interest" description="Disordered" evidence="3">
    <location>
        <begin position="10"/>
        <end position="30"/>
    </location>
</feature>
<dbReference type="SUPFAM" id="SSF47661">
    <property type="entry name" value="t-snare proteins"/>
    <property type="match status" value="1"/>
</dbReference>
<dbReference type="Gene3D" id="1.20.58.70">
    <property type="match status" value="1"/>
</dbReference>
<dbReference type="Gene3D" id="1.20.5.110">
    <property type="match status" value="1"/>
</dbReference>
<dbReference type="PROSITE" id="PS50192">
    <property type="entry name" value="T_SNARE"/>
    <property type="match status" value="1"/>
</dbReference>
<dbReference type="GO" id="GO:0006886">
    <property type="term" value="P:intracellular protein transport"/>
    <property type="evidence" value="ECO:0007669"/>
    <property type="project" value="TreeGrafter"/>
</dbReference>
<dbReference type="OrthoDB" id="10255013at2759"/>
<dbReference type="PANTHER" id="PTHR19957:SF307">
    <property type="entry name" value="PROTEIN SSO1-RELATED"/>
    <property type="match status" value="1"/>
</dbReference>
<dbReference type="Pfam" id="PF05739">
    <property type="entry name" value="SNARE"/>
    <property type="match status" value="1"/>
</dbReference>
<evidence type="ECO:0000256" key="3">
    <source>
        <dbReference type="SAM" id="MobiDB-lite"/>
    </source>
</evidence>
<dbReference type="EMBL" id="BDIP01005195">
    <property type="protein sequence ID" value="GIQ89580.1"/>
    <property type="molecule type" value="Genomic_DNA"/>
</dbReference>
<feature type="compositionally biased region" description="Acidic residues" evidence="3">
    <location>
        <begin position="10"/>
        <end position="21"/>
    </location>
</feature>
<keyword evidence="4" id="KW-0472">Membrane</keyword>
<organism evidence="6 7">
    <name type="scientific">Kipferlia bialata</name>
    <dbReference type="NCBI Taxonomy" id="797122"/>
    <lineage>
        <taxon>Eukaryota</taxon>
        <taxon>Metamonada</taxon>
        <taxon>Carpediemonas-like organisms</taxon>
        <taxon>Kipferlia</taxon>
    </lineage>
</organism>
<comment type="subcellular location">
    <subcellularLocation>
        <location evidence="1">Membrane</location>
        <topology evidence="1">Single-pass type IV membrane protein</topology>
    </subcellularLocation>
</comment>
<proteinExistence type="inferred from homology"/>
<name>A0A9K3GP66_9EUKA</name>
<protein>
    <recommendedName>
        <fullName evidence="5">t-SNARE coiled-coil homology domain-containing protein</fullName>
    </recommendedName>
</protein>
<keyword evidence="4" id="KW-0812">Transmembrane</keyword>
<dbReference type="GO" id="GO:0005484">
    <property type="term" value="F:SNAP receptor activity"/>
    <property type="evidence" value="ECO:0007669"/>
    <property type="project" value="TreeGrafter"/>
</dbReference>
<dbReference type="InterPro" id="IPR000727">
    <property type="entry name" value="T_SNARE_dom"/>
</dbReference>
<dbReference type="InterPro" id="IPR045242">
    <property type="entry name" value="Syntaxin"/>
</dbReference>
<feature type="domain" description="T-SNARE coiled-coil homology" evidence="5">
    <location>
        <begin position="113"/>
        <end position="175"/>
    </location>
</feature>
<dbReference type="GO" id="GO:0000149">
    <property type="term" value="F:SNARE binding"/>
    <property type="evidence" value="ECO:0007669"/>
    <property type="project" value="TreeGrafter"/>
</dbReference>
<dbReference type="Proteomes" id="UP000265618">
    <property type="component" value="Unassembled WGS sequence"/>
</dbReference>
<evidence type="ECO:0000256" key="2">
    <source>
        <dbReference type="ARBA" id="ARBA00009063"/>
    </source>
</evidence>
<evidence type="ECO:0000313" key="6">
    <source>
        <dbReference type="EMBL" id="GIQ89580.1"/>
    </source>
</evidence>
<keyword evidence="4" id="KW-1133">Transmembrane helix</keyword>
<dbReference type="SMART" id="SM00397">
    <property type="entry name" value="t_SNARE"/>
    <property type="match status" value="1"/>
</dbReference>
<comment type="caution">
    <text evidence="6">The sequence shown here is derived from an EMBL/GenBank/DDBJ whole genome shotgun (WGS) entry which is preliminary data.</text>
</comment>
<dbReference type="GO" id="GO:0006906">
    <property type="term" value="P:vesicle fusion"/>
    <property type="evidence" value="ECO:0007669"/>
    <property type="project" value="TreeGrafter"/>
</dbReference>
<feature type="non-terminal residue" evidence="6">
    <location>
        <position position="211"/>
    </location>
</feature>
<keyword evidence="7" id="KW-1185">Reference proteome</keyword>
<evidence type="ECO:0000313" key="7">
    <source>
        <dbReference type="Proteomes" id="UP000265618"/>
    </source>
</evidence>
<dbReference type="InterPro" id="IPR010989">
    <property type="entry name" value="SNARE"/>
</dbReference>
<dbReference type="CDD" id="cd15848">
    <property type="entry name" value="SNARE_syntaxin1-like"/>
    <property type="match status" value="1"/>
</dbReference>
<feature type="transmembrane region" description="Helical" evidence="4">
    <location>
        <begin position="187"/>
        <end position="210"/>
    </location>
</feature>
<dbReference type="GO" id="GO:0048278">
    <property type="term" value="P:vesicle docking"/>
    <property type="evidence" value="ECO:0007669"/>
    <property type="project" value="TreeGrafter"/>
</dbReference>
<dbReference type="GO" id="GO:0005886">
    <property type="term" value="C:plasma membrane"/>
    <property type="evidence" value="ECO:0007669"/>
    <property type="project" value="TreeGrafter"/>
</dbReference>
<evidence type="ECO:0000256" key="4">
    <source>
        <dbReference type="SAM" id="Phobius"/>
    </source>
</evidence>
<dbReference type="GO" id="GO:0012505">
    <property type="term" value="C:endomembrane system"/>
    <property type="evidence" value="ECO:0007669"/>
    <property type="project" value="TreeGrafter"/>
</dbReference>
<dbReference type="PANTHER" id="PTHR19957">
    <property type="entry name" value="SYNTAXIN"/>
    <property type="match status" value="1"/>
</dbReference>
<evidence type="ECO:0000256" key="1">
    <source>
        <dbReference type="ARBA" id="ARBA00004211"/>
    </source>
</evidence>
<gene>
    <name evidence="6" type="ORF">KIPB_012083</name>
</gene>